<dbReference type="PANTHER" id="PTHR33050">
    <property type="entry name" value="REVERSE TRANSCRIPTASE DOMAIN-CONTAINING PROTEIN"/>
    <property type="match status" value="1"/>
</dbReference>
<proteinExistence type="predicted"/>
<dbReference type="CDD" id="cd03714">
    <property type="entry name" value="RT_DIRS1"/>
    <property type="match status" value="1"/>
</dbReference>
<comment type="caution">
    <text evidence="2">The sequence shown here is derived from an EMBL/GenBank/DDBJ whole genome shotgun (WGS) entry which is preliminary data.</text>
</comment>
<dbReference type="Pfam" id="PF00078">
    <property type="entry name" value="RVT_1"/>
    <property type="match status" value="1"/>
</dbReference>
<dbReference type="InterPro" id="IPR000477">
    <property type="entry name" value="RT_dom"/>
</dbReference>
<reference evidence="2 3" key="1">
    <citation type="submission" date="2016-03" db="EMBL/GenBank/DDBJ databases">
        <title>EvidentialGene: Evidence-directed Construction of Genes on Genomes.</title>
        <authorList>
            <person name="Gilbert D.G."/>
            <person name="Choi J.-H."/>
            <person name="Mockaitis K."/>
            <person name="Colbourne J."/>
            <person name="Pfrender M."/>
        </authorList>
    </citation>
    <scope>NUCLEOTIDE SEQUENCE [LARGE SCALE GENOMIC DNA]</scope>
    <source>
        <strain evidence="2 3">Xinb3</strain>
        <tissue evidence="2">Complete organism</tissue>
    </source>
</reference>
<dbReference type="EMBL" id="LRGB01000983">
    <property type="protein sequence ID" value="KZS14307.1"/>
    <property type="molecule type" value="Genomic_DNA"/>
</dbReference>
<dbReference type="InterPro" id="IPR052055">
    <property type="entry name" value="Hepadnavirus_pol/RT"/>
</dbReference>
<dbReference type="SUPFAM" id="SSF56672">
    <property type="entry name" value="DNA/RNA polymerases"/>
    <property type="match status" value="1"/>
</dbReference>
<dbReference type="Proteomes" id="UP000076858">
    <property type="component" value="Unassembled WGS sequence"/>
</dbReference>
<dbReference type="Gene3D" id="3.30.70.270">
    <property type="match status" value="1"/>
</dbReference>
<dbReference type="InterPro" id="IPR043502">
    <property type="entry name" value="DNA/RNA_pol_sf"/>
</dbReference>
<dbReference type="PROSITE" id="PS50878">
    <property type="entry name" value="RT_POL"/>
    <property type="match status" value="1"/>
</dbReference>
<evidence type="ECO:0000259" key="1">
    <source>
        <dbReference type="PROSITE" id="PS50878"/>
    </source>
</evidence>
<dbReference type="Gene3D" id="3.10.10.10">
    <property type="entry name" value="HIV Type 1 Reverse Transcriptase, subunit A, domain 1"/>
    <property type="match status" value="1"/>
</dbReference>
<accession>A0A164XJH9</accession>
<gene>
    <name evidence="2" type="ORF">APZ42_020371</name>
</gene>
<dbReference type="OrthoDB" id="7756796at2759"/>
<protein>
    <recommendedName>
        <fullName evidence="1">Reverse transcriptase domain-containing protein</fullName>
    </recommendedName>
</protein>
<keyword evidence="3" id="KW-1185">Reference proteome</keyword>
<dbReference type="AlphaFoldDB" id="A0A164XJH9"/>
<sequence length="555" mass="62759">MSKEMSDVCDAEVRDLLAKRAISEVSDGYQHFKMESLVTVRYLVRKGDYLAEIDLKDAYFTVAVHQAHHRFLRFCWRDRIYEFNCMAFGLAPAPRVFTKNLKVFMAFLREQGIRLVIYLDDILVLNESSLGLQEDIGTITEQLQSLGFLVNWEKSIVVPTQVLEYLGLVVSSKDLSFSLPVLKAEAVKKILQRFYIINAERSCFDLDVRVSLSYSAKMDLRWWVGNVEKSKGKIFFPRDPDIEIFSDASLTGWGAVCNGVTTRVPWTRQDHDKHINELELLGALYAVQAFSVVSSGIAIRIYLDNTTAVSYVNKYGGTKSAALTATAKGLSKWCEKRCISLEAIHLAGEFNTVADRESRAQADVSDWQLDVNIFRQIAKLWDIDIDLFASSWNAQVSKFILWRPQPRAFTTNAFSVSWSDKKGYVFPPFSFIFRCIEKMRREKASIVLICPIWTGQPWFPVLLEHACDIPRLPTPSSAILVSAQGNPHPLLQSGALNMAACKLSGSHIVCKDFRSWLSRYSWLDAATTPISHTSWLEKAGVIGAWGGTEIPFLMI</sequence>
<dbReference type="InterPro" id="IPR043128">
    <property type="entry name" value="Rev_trsase/Diguanyl_cyclase"/>
</dbReference>
<dbReference type="GO" id="GO:0071897">
    <property type="term" value="P:DNA biosynthetic process"/>
    <property type="evidence" value="ECO:0007669"/>
    <property type="project" value="UniProtKB-ARBA"/>
</dbReference>
<dbReference type="CDD" id="cd09275">
    <property type="entry name" value="RNase_HI_RT_DIRS1"/>
    <property type="match status" value="1"/>
</dbReference>
<feature type="domain" description="Reverse transcriptase" evidence="1">
    <location>
        <begin position="1"/>
        <end position="170"/>
    </location>
</feature>
<dbReference type="PANTHER" id="PTHR33050:SF7">
    <property type="entry name" value="RIBONUCLEASE H"/>
    <property type="match status" value="1"/>
</dbReference>
<name>A0A164XJH9_9CRUS</name>
<evidence type="ECO:0000313" key="3">
    <source>
        <dbReference type="Proteomes" id="UP000076858"/>
    </source>
</evidence>
<evidence type="ECO:0000313" key="2">
    <source>
        <dbReference type="EMBL" id="KZS14307.1"/>
    </source>
</evidence>
<organism evidence="2 3">
    <name type="scientific">Daphnia magna</name>
    <dbReference type="NCBI Taxonomy" id="35525"/>
    <lineage>
        <taxon>Eukaryota</taxon>
        <taxon>Metazoa</taxon>
        <taxon>Ecdysozoa</taxon>
        <taxon>Arthropoda</taxon>
        <taxon>Crustacea</taxon>
        <taxon>Branchiopoda</taxon>
        <taxon>Diplostraca</taxon>
        <taxon>Cladocera</taxon>
        <taxon>Anomopoda</taxon>
        <taxon>Daphniidae</taxon>
        <taxon>Daphnia</taxon>
    </lineage>
</organism>